<dbReference type="OrthoDB" id="7357196at2759"/>
<feature type="domain" description="Link" evidence="18">
    <location>
        <begin position="259"/>
        <end position="355"/>
    </location>
</feature>
<evidence type="ECO:0000256" key="10">
    <source>
        <dbReference type="PROSITE-ProRule" id="PRU00302"/>
    </source>
</evidence>
<dbReference type="CDD" id="cd00033">
    <property type="entry name" value="CCP"/>
    <property type="match status" value="1"/>
</dbReference>
<feature type="disulfide bond" evidence="11">
    <location>
        <begin position="302"/>
        <end position="323"/>
    </location>
</feature>
<dbReference type="SUPFAM" id="SSF57535">
    <property type="entry name" value="Complement control module/SCR domain"/>
    <property type="match status" value="1"/>
</dbReference>
<comment type="caution">
    <text evidence="9">Lacks conserved residue(s) required for the propagation of feature annotation.</text>
</comment>
<dbReference type="FunFam" id="3.10.100.10:FF:000003">
    <property type="entry name" value="Versican core protein"/>
    <property type="match status" value="1"/>
</dbReference>
<evidence type="ECO:0000256" key="2">
    <source>
        <dbReference type="ARBA" id="ARBA00022525"/>
    </source>
</evidence>
<dbReference type="Gene3D" id="3.10.100.10">
    <property type="entry name" value="Mannose-Binding Protein A, subunit A"/>
    <property type="match status" value="3"/>
</dbReference>
<evidence type="ECO:0000256" key="8">
    <source>
        <dbReference type="ARBA" id="ARBA00023319"/>
    </source>
</evidence>
<sequence>MFLSRLLCTICLLIAPLSSIGSTASDDARLLQVIIIKSPPVSAILGGSLKLPCLVSLSQPPPTASTVGRHAVLTVPRVKWSILSSEKETEILVARGDRVKVSEAYKGRASLLNYASSPADLTLELNDLRHNDTGFYRCEVQQGLEDAHDLVQIKVKGVVFHYRHASSRYAFSFDQARDACEDIGAQIATPDQLLTAYNSGYEQCDAGWLSDGSVRYPIQMPREGCFGDMDGMPGVRNYGMLDPDELYDVYCYVENIQGEVFHPTTPQQLTMPEAKAYCERQGAELATTGQLYAAWNDGLNHCNPGWLADGSVRYPIVTPRERCGGSEAGVKTVYLHSNQTGFPEPHMHHEVYCFRGNMGTTQTETPREYLATEPENLSQGIVTLSDPLEEFSLSQVTEQAENEAQGAVESFPVLSKQFPGLGRGMEVPATTLPPEEGTLAGDPFSPTTPAPFDVETFSTHDPWQEVHILTNPVDFESAPETYKETSNPAQAGSDSQENAKIFLKTNPTYPPTEQDEYGSSTKHYQPTPETNSEEEGSLVDFKTGGTSVPETTVRPMVSTLEYEESGEAKDYQTTPETNLEATAPSESQVDIAVKSHQDPETRYEIVILPESTTVAQVNPTREYDRSEAVRFEDMTASLLENNTELPSTDPTTSHDLSETEDTDQTQAPAGGAQEDVSPHDDEDLVQTAQTTQPSLMEATTLPAPSEGSGGEDTEVMVPEYPSPGDAEEAESEVEEPGTTASAESAELFTLTPEDYHTSPDHIQVTTGFDQEQSSTPSPYSSTTLDLVEQEAGGTSEESVSFPTDLDGDLDHTLTPTIAGVTEGGSGEGSGAHNDDDIISVTLLTSPVPYTTATPKDSRQMVEVASGTPRNLDIYIPERTTLSALGVTLEDLERVEQEGLGITPDIMYTTTPHFLETTLRHEGSGDEDGHESEEDQVEGSGQSSTDVPVLAEYPHVLQPNATAATPLNLTESEDEDFTGLLEDISGTDIFDALNTTDTPKTDTTTDTPHTDVEVTLLPGVTQTPSWETLISSTAPQESRSDLEYSGDTTTGTSQDSLAETDSTTTGASQDSLAETDSTTTGESQDSLAETDSTTTEVSTGESQDSLAETDSTTTGESQDSLAETDSSTTVASQDSLAETDSSTTVASQDSLAETDSTTTAPLVVTTIELDEDQSTSTTLAPVELDLFDALTTTTAASEEEDVDEEEVTPPTEPAIHRPLPSQRAVIVRTGNLSDACSENPCANGGTCVDSGSHTKCLCLPTYGGDFCQIEMEHCEPGWEKFQSFCYRHFVKRQSWEVAEQHCRMCGGHLVSAMSPEEQNFINDRYREYQWTGLNDRTIEGDFRWSDGNPLLYENWYRGQPDSYFLSGENCVVMVWHDDGRWSDVPCNYHLSYTCKKGISFCGQPPTVLNAKMFGKRRLRYETNAKVRYYCAEGYLQRQNPIIKCLPNGQWEDLRITCTSVSPQSAATLPTSLGEGVKVEDTTTASPQFWDIKWSF</sequence>
<feature type="compositionally biased region" description="Polar residues" evidence="12">
    <location>
        <begin position="1056"/>
        <end position="1156"/>
    </location>
</feature>
<dbReference type="InterPro" id="IPR036179">
    <property type="entry name" value="Ig-like_dom_sf"/>
</dbReference>
<protein>
    <submittedName>
        <fullName evidence="20">Brevican core protein</fullName>
    </submittedName>
</protein>
<dbReference type="FunFam" id="3.10.100.10:FF:000002">
    <property type="entry name" value="Hyaluronan proteoglycan link protein 1"/>
    <property type="match status" value="1"/>
</dbReference>
<dbReference type="SUPFAM" id="SSF48726">
    <property type="entry name" value="Immunoglobulin"/>
    <property type="match status" value="1"/>
</dbReference>
<dbReference type="SMART" id="SM00034">
    <property type="entry name" value="CLECT"/>
    <property type="match status" value="1"/>
</dbReference>
<dbReference type="KEGG" id="char:105891727"/>
<dbReference type="InterPro" id="IPR000538">
    <property type="entry name" value="Link_dom"/>
</dbReference>
<dbReference type="PRINTS" id="PR01265">
    <property type="entry name" value="LINKMODULE"/>
</dbReference>
<keyword evidence="7" id="KW-0325">Glycoprotein</keyword>
<evidence type="ECO:0000256" key="12">
    <source>
        <dbReference type="SAM" id="MobiDB-lite"/>
    </source>
</evidence>
<dbReference type="PROSITE" id="PS50026">
    <property type="entry name" value="EGF_3"/>
    <property type="match status" value="1"/>
</dbReference>
<evidence type="ECO:0000259" key="18">
    <source>
        <dbReference type="PROSITE" id="PS50963"/>
    </source>
</evidence>
<dbReference type="PROSITE" id="PS00022">
    <property type="entry name" value="EGF_1"/>
    <property type="match status" value="1"/>
</dbReference>
<evidence type="ECO:0000256" key="1">
    <source>
        <dbReference type="ARBA" id="ARBA00004613"/>
    </source>
</evidence>
<evidence type="ECO:0000256" key="3">
    <source>
        <dbReference type="ARBA" id="ARBA00022729"/>
    </source>
</evidence>
<dbReference type="SMART" id="SM00181">
    <property type="entry name" value="EGF"/>
    <property type="match status" value="1"/>
</dbReference>
<dbReference type="InterPro" id="IPR013106">
    <property type="entry name" value="Ig_V-set"/>
</dbReference>
<dbReference type="Gene3D" id="2.10.70.10">
    <property type="entry name" value="Complement Module, domain 1"/>
    <property type="match status" value="1"/>
</dbReference>
<keyword evidence="19" id="KW-1185">Reference proteome</keyword>
<keyword evidence="5" id="KW-0654">Proteoglycan</keyword>
<comment type="subcellular location">
    <subcellularLocation>
        <location evidence="1">Secreted</location>
    </subcellularLocation>
</comment>
<feature type="compositionally biased region" description="Low complexity" evidence="12">
    <location>
        <begin position="994"/>
        <end position="1006"/>
    </location>
</feature>
<feature type="disulfide bond" evidence="10">
    <location>
        <begin position="1400"/>
        <end position="1443"/>
    </location>
</feature>
<dbReference type="Pfam" id="PF00193">
    <property type="entry name" value="Xlink"/>
    <property type="match status" value="2"/>
</dbReference>
<dbReference type="RefSeq" id="XP_031431793.1">
    <property type="nucleotide sequence ID" value="XM_031575933.2"/>
</dbReference>
<dbReference type="CDD" id="cd03520">
    <property type="entry name" value="Link_domain_CSPGs_modules_2_4"/>
    <property type="match status" value="1"/>
</dbReference>
<feature type="chain" id="PRO_5027807330" evidence="13">
    <location>
        <begin position="26"/>
        <end position="1494"/>
    </location>
</feature>
<dbReference type="FunFam" id="2.10.70.10:FF:000003">
    <property type="entry name" value="Versican core protein"/>
    <property type="match status" value="1"/>
</dbReference>
<dbReference type="SMART" id="SM00032">
    <property type="entry name" value="CCP"/>
    <property type="match status" value="1"/>
</dbReference>
<evidence type="ECO:0000256" key="9">
    <source>
        <dbReference type="PROSITE-ProRule" id="PRU00076"/>
    </source>
</evidence>
<evidence type="ECO:0000313" key="19">
    <source>
        <dbReference type="Proteomes" id="UP000515152"/>
    </source>
</evidence>
<dbReference type="CDD" id="cd03517">
    <property type="entry name" value="Link_domain_CSPGs_modules_1_3"/>
    <property type="match status" value="1"/>
</dbReference>
<feature type="region of interest" description="Disordered" evidence="12">
    <location>
        <begin position="990"/>
        <end position="1009"/>
    </location>
</feature>
<evidence type="ECO:0000259" key="14">
    <source>
        <dbReference type="PROSITE" id="PS50026"/>
    </source>
</evidence>
<reference evidence="20" key="1">
    <citation type="submission" date="2025-08" db="UniProtKB">
        <authorList>
            <consortium name="RefSeq"/>
        </authorList>
    </citation>
    <scope>IDENTIFICATION</scope>
</reference>
<dbReference type="GO" id="GO:0010001">
    <property type="term" value="P:glial cell differentiation"/>
    <property type="evidence" value="ECO:0007669"/>
    <property type="project" value="TreeGrafter"/>
</dbReference>
<dbReference type="CDD" id="cd00054">
    <property type="entry name" value="EGF_CA"/>
    <property type="match status" value="1"/>
</dbReference>
<feature type="compositionally biased region" description="Polar residues" evidence="12">
    <location>
        <begin position="638"/>
        <end position="654"/>
    </location>
</feature>
<dbReference type="GO" id="GO:0007155">
    <property type="term" value="P:cell adhesion"/>
    <property type="evidence" value="ECO:0007669"/>
    <property type="project" value="InterPro"/>
</dbReference>
<dbReference type="Proteomes" id="UP000515152">
    <property type="component" value="Chromosome 11"/>
</dbReference>
<feature type="region of interest" description="Disordered" evidence="12">
    <location>
        <begin position="1014"/>
        <end position="1156"/>
    </location>
</feature>
<feature type="region of interest" description="Disordered" evidence="12">
    <location>
        <begin position="638"/>
        <end position="741"/>
    </location>
</feature>
<feature type="domain" description="Link" evidence="18">
    <location>
        <begin position="158"/>
        <end position="253"/>
    </location>
</feature>
<dbReference type="InterPro" id="IPR007110">
    <property type="entry name" value="Ig-like_dom"/>
</dbReference>
<feature type="disulfide bond" evidence="11">
    <location>
        <begin position="204"/>
        <end position="225"/>
    </location>
</feature>
<evidence type="ECO:0000259" key="17">
    <source>
        <dbReference type="PROSITE" id="PS50923"/>
    </source>
</evidence>
<name>A0A6P8FUX0_CLUHA</name>
<dbReference type="InterPro" id="IPR013783">
    <property type="entry name" value="Ig-like_fold"/>
</dbReference>
<accession>A0A6P8FUX0</accession>
<keyword evidence="6 9" id="KW-1015">Disulfide bond</keyword>
<organism evidence="19 20">
    <name type="scientific">Clupea harengus</name>
    <name type="common">Atlantic herring</name>
    <dbReference type="NCBI Taxonomy" id="7950"/>
    <lineage>
        <taxon>Eukaryota</taxon>
        <taxon>Metazoa</taxon>
        <taxon>Chordata</taxon>
        <taxon>Craniata</taxon>
        <taxon>Vertebrata</taxon>
        <taxon>Euteleostomi</taxon>
        <taxon>Actinopterygii</taxon>
        <taxon>Neopterygii</taxon>
        <taxon>Teleostei</taxon>
        <taxon>Clupei</taxon>
        <taxon>Clupeiformes</taxon>
        <taxon>Clupeoidei</taxon>
        <taxon>Clupeidae</taxon>
        <taxon>Clupea</taxon>
    </lineage>
</organism>
<dbReference type="SUPFAM" id="SSF56436">
    <property type="entry name" value="C-type lectin-like"/>
    <property type="match status" value="3"/>
</dbReference>
<dbReference type="InterPro" id="IPR035976">
    <property type="entry name" value="Sushi/SCR/CCP_sf"/>
</dbReference>
<dbReference type="InterPro" id="IPR016187">
    <property type="entry name" value="CTDL_fold"/>
</dbReference>
<dbReference type="SMART" id="SM00406">
    <property type="entry name" value="IGv"/>
    <property type="match status" value="1"/>
</dbReference>
<dbReference type="Pfam" id="PF00084">
    <property type="entry name" value="Sushi"/>
    <property type="match status" value="1"/>
</dbReference>
<evidence type="ECO:0000313" key="20">
    <source>
        <dbReference type="RefSeq" id="XP_031431793.1"/>
    </source>
</evidence>
<dbReference type="FunFam" id="3.10.100.10:FF:000011">
    <property type="entry name" value="Aggrecan core protein"/>
    <property type="match status" value="1"/>
</dbReference>
<proteinExistence type="predicted"/>
<evidence type="ECO:0000256" key="11">
    <source>
        <dbReference type="PROSITE-ProRule" id="PRU00323"/>
    </source>
</evidence>
<feature type="domain" description="EGF-like" evidence="14">
    <location>
        <begin position="1231"/>
        <end position="1267"/>
    </location>
</feature>
<feature type="compositionally biased region" description="Low complexity" evidence="12">
    <location>
        <begin position="1044"/>
        <end position="1055"/>
    </location>
</feature>
<dbReference type="PROSITE" id="PS50835">
    <property type="entry name" value="IG_LIKE"/>
    <property type="match status" value="1"/>
</dbReference>
<feature type="compositionally biased region" description="Polar residues" evidence="12">
    <location>
        <begin position="1019"/>
        <end position="1036"/>
    </location>
</feature>
<dbReference type="InterPro" id="IPR000436">
    <property type="entry name" value="Sushi_SCR_CCP_dom"/>
</dbReference>
<dbReference type="GO" id="GO:0045202">
    <property type="term" value="C:synapse"/>
    <property type="evidence" value="ECO:0007669"/>
    <property type="project" value="TreeGrafter"/>
</dbReference>
<evidence type="ECO:0000256" key="13">
    <source>
        <dbReference type="SAM" id="SignalP"/>
    </source>
</evidence>
<feature type="compositionally biased region" description="Polar residues" evidence="12">
    <location>
        <begin position="571"/>
        <end position="588"/>
    </location>
</feature>
<dbReference type="InterPro" id="IPR050691">
    <property type="entry name" value="Hyaluronan_bind_Proteoglycan"/>
</dbReference>
<dbReference type="CTD" id="63827"/>
<evidence type="ECO:0000256" key="7">
    <source>
        <dbReference type="ARBA" id="ARBA00023180"/>
    </source>
</evidence>
<dbReference type="GO" id="GO:0005540">
    <property type="term" value="F:hyaluronic acid binding"/>
    <property type="evidence" value="ECO:0007669"/>
    <property type="project" value="InterPro"/>
</dbReference>
<feature type="disulfide bond" evidence="9">
    <location>
        <begin position="1257"/>
        <end position="1266"/>
    </location>
</feature>
<dbReference type="FunFam" id="2.60.40.10:FF:001192">
    <property type="entry name" value="Aggrecan core protein"/>
    <property type="match status" value="1"/>
</dbReference>
<evidence type="ECO:0000259" key="16">
    <source>
        <dbReference type="PROSITE" id="PS50835"/>
    </source>
</evidence>
<evidence type="ECO:0000256" key="5">
    <source>
        <dbReference type="ARBA" id="ARBA00022974"/>
    </source>
</evidence>
<feature type="domain" description="C-type lectin" evidence="15">
    <location>
        <begin position="1280"/>
        <end position="1394"/>
    </location>
</feature>
<dbReference type="InterPro" id="IPR016186">
    <property type="entry name" value="C-type_lectin-like/link_sf"/>
</dbReference>
<feature type="compositionally biased region" description="Polar residues" evidence="12">
    <location>
        <begin position="517"/>
        <end position="530"/>
    </location>
</feature>
<dbReference type="PANTHER" id="PTHR22804:SF41">
    <property type="entry name" value="BREVICAN CORE PROTEIN"/>
    <property type="match status" value="1"/>
</dbReference>
<feature type="compositionally biased region" description="Acidic residues" evidence="12">
    <location>
        <begin position="1196"/>
        <end position="1206"/>
    </location>
</feature>
<dbReference type="SMART" id="SM00409">
    <property type="entry name" value="IG"/>
    <property type="match status" value="1"/>
</dbReference>
<dbReference type="Pfam" id="PF00008">
    <property type="entry name" value="EGF"/>
    <property type="match status" value="1"/>
</dbReference>
<dbReference type="PROSITE" id="PS50923">
    <property type="entry name" value="SUSHI"/>
    <property type="match status" value="1"/>
</dbReference>
<dbReference type="Pfam" id="PF00059">
    <property type="entry name" value="Lectin_C"/>
    <property type="match status" value="1"/>
</dbReference>
<feature type="compositionally biased region" description="Low complexity" evidence="12">
    <location>
        <begin position="773"/>
        <end position="783"/>
    </location>
</feature>
<feature type="compositionally biased region" description="Acidic residues" evidence="12">
    <location>
        <begin position="924"/>
        <end position="936"/>
    </location>
</feature>
<keyword evidence="4" id="KW-0677">Repeat</keyword>
<dbReference type="GeneID" id="105891727"/>
<feature type="disulfide bond" evidence="10">
    <location>
        <begin position="1429"/>
        <end position="1456"/>
    </location>
</feature>
<dbReference type="PROSITE" id="PS50963">
    <property type="entry name" value="LINK_2"/>
    <property type="match status" value="2"/>
</dbReference>
<keyword evidence="2" id="KW-0964">Secreted</keyword>
<feature type="signal peptide" evidence="13">
    <location>
        <begin position="1"/>
        <end position="25"/>
    </location>
</feature>
<dbReference type="InterPro" id="IPR018378">
    <property type="entry name" value="C-type_lectin_CS"/>
</dbReference>
<dbReference type="Pfam" id="PF07686">
    <property type="entry name" value="V-set"/>
    <property type="match status" value="1"/>
</dbReference>
<dbReference type="SMART" id="SM00445">
    <property type="entry name" value="LINK"/>
    <property type="match status" value="2"/>
</dbReference>
<dbReference type="InterPro" id="IPR000742">
    <property type="entry name" value="EGF"/>
</dbReference>
<feature type="region of interest" description="Disordered" evidence="12">
    <location>
        <begin position="505"/>
        <end position="589"/>
    </location>
</feature>
<keyword evidence="8" id="KW-0393">Immunoglobulin domain</keyword>
<dbReference type="PANTHER" id="PTHR22804">
    <property type="entry name" value="AGGRECAN/VERSICAN PROTEOGLYCAN"/>
    <property type="match status" value="1"/>
</dbReference>
<dbReference type="GO" id="GO:0005615">
    <property type="term" value="C:extracellular space"/>
    <property type="evidence" value="ECO:0007669"/>
    <property type="project" value="TreeGrafter"/>
</dbReference>
<dbReference type="Gene3D" id="2.60.40.10">
    <property type="entry name" value="Immunoglobulins"/>
    <property type="match status" value="1"/>
</dbReference>
<feature type="region of interest" description="Disordered" evidence="12">
    <location>
        <begin position="1193"/>
        <end position="1215"/>
    </location>
</feature>
<feature type="domain" description="Ig-like" evidence="16">
    <location>
        <begin position="16"/>
        <end position="154"/>
    </location>
</feature>
<dbReference type="PROSITE" id="PS50041">
    <property type="entry name" value="C_TYPE_LECTIN_2"/>
    <property type="match status" value="1"/>
</dbReference>
<dbReference type="InterPro" id="IPR003599">
    <property type="entry name" value="Ig_sub"/>
</dbReference>
<dbReference type="PROSITE" id="PS01241">
    <property type="entry name" value="LINK_1"/>
    <property type="match status" value="1"/>
</dbReference>
<dbReference type="GO" id="GO:0007417">
    <property type="term" value="P:central nervous system development"/>
    <property type="evidence" value="ECO:0007669"/>
    <property type="project" value="TreeGrafter"/>
</dbReference>
<dbReference type="Gene3D" id="2.10.25.10">
    <property type="entry name" value="Laminin"/>
    <property type="match status" value="1"/>
</dbReference>
<dbReference type="GO" id="GO:0001501">
    <property type="term" value="P:skeletal system development"/>
    <property type="evidence" value="ECO:0007669"/>
    <property type="project" value="TreeGrafter"/>
</dbReference>
<dbReference type="InterPro" id="IPR001304">
    <property type="entry name" value="C-type_lectin-like"/>
</dbReference>
<dbReference type="GO" id="GO:0072534">
    <property type="term" value="C:perineuronal net"/>
    <property type="evidence" value="ECO:0007669"/>
    <property type="project" value="TreeGrafter"/>
</dbReference>
<feature type="region of interest" description="Disordered" evidence="12">
    <location>
        <begin position="767"/>
        <end position="808"/>
    </location>
</feature>
<feature type="compositionally biased region" description="Acidic residues" evidence="12">
    <location>
        <begin position="725"/>
        <end position="735"/>
    </location>
</feature>
<gene>
    <name evidence="20" type="primary">bcan</name>
</gene>
<keyword evidence="9" id="KW-0245">EGF-like domain</keyword>
<evidence type="ECO:0000256" key="4">
    <source>
        <dbReference type="ARBA" id="ARBA00022737"/>
    </source>
</evidence>
<keyword evidence="3 13" id="KW-0732">Signal</keyword>
<keyword evidence="10" id="KW-0768">Sushi</keyword>
<feature type="region of interest" description="Disordered" evidence="12">
    <location>
        <begin position="919"/>
        <end position="945"/>
    </location>
</feature>
<evidence type="ECO:0000256" key="6">
    <source>
        <dbReference type="ARBA" id="ARBA00023157"/>
    </source>
</evidence>
<dbReference type="GO" id="GO:0002052">
    <property type="term" value="P:positive regulation of neuroblast proliferation"/>
    <property type="evidence" value="ECO:0007669"/>
    <property type="project" value="TreeGrafter"/>
</dbReference>
<feature type="region of interest" description="Disordered" evidence="12">
    <location>
        <begin position="422"/>
        <end position="450"/>
    </location>
</feature>
<feature type="domain" description="Sushi" evidence="17">
    <location>
        <begin position="1398"/>
        <end position="1458"/>
    </location>
</feature>
<dbReference type="PROSITE" id="PS00615">
    <property type="entry name" value="C_TYPE_LECTIN_1"/>
    <property type="match status" value="1"/>
</dbReference>
<evidence type="ECO:0000259" key="15">
    <source>
        <dbReference type="PROSITE" id="PS50041"/>
    </source>
</evidence>